<keyword evidence="3" id="KW-1185">Reference proteome</keyword>
<accession>A0ABU4JNU7</accession>
<proteinExistence type="predicted"/>
<dbReference type="InterPro" id="IPR013830">
    <property type="entry name" value="SGNH_hydro"/>
</dbReference>
<dbReference type="PANTHER" id="PTHR30383">
    <property type="entry name" value="THIOESTERASE 1/PROTEASE 1/LYSOPHOSPHOLIPASE L1"/>
    <property type="match status" value="1"/>
</dbReference>
<comment type="caution">
    <text evidence="2">The sequence shown here is derived from an EMBL/GenBank/DDBJ whole genome shotgun (WGS) entry which is preliminary data.</text>
</comment>
<evidence type="ECO:0000259" key="1">
    <source>
        <dbReference type="Pfam" id="PF13472"/>
    </source>
</evidence>
<gene>
    <name evidence="2" type="ORF">P8V03_01255</name>
</gene>
<dbReference type="Gene3D" id="3.40.50.1110">
    <property type="entry name" value="SGNH hydrolase"/>
    <property type="match status" value="1"/>
</dbReference>
<dbReference type="PANTHER" id="PTHR30383:SF5">
    <property type="entry name" value="SGNH HYDROLASE-TYPE ESTERASE DOMAIN-CONTAINING PROTEIN"/>
    <property type="match status" value="1"/>
</dbReference>
<dbReference type="SUPFAM" id="SSF52266">
    <property type="entry name" value="SGNH hydrolase"/>
    <property type="match status" value="1"/>
</dbReference>
<dbReference type="InterPro" id="IPR051532">
    <property type="entry name" value="Ester_Hydrolysis_Enzymes"/>
</dbReference>
<organism evidence="2 3">
    <name type="scientific">Clostridium tanneri</name>
    <dbReference type="NCBI Taxonomy" id="3037988"/>
    <lineage>
        <taxon>Bacteria</taxon>
        <taxon>Bacillati</taxon>
        <taxon>Bacillota</taxon>
        <taxon>Clostridia</taxon>
        <taxon>Eubacteriales</taxon>
        <taxon>Clostridiaceae</taxon>
        <taxon>Clostridium</taxon>
    </lineage>
</organism>
<evidence type="ECO:0000313" key="2">
    <source>
        <dbReference type="EMBL" id="MDW8799780.1"/>
    </source>
</evidence>
<feature type="domain" description="SGNH hydrolase-type esterase" evidence="1">
    <location>
        <begin position="5"/>
        <end position="180"/>
    </location>
</feature>
<evidence type="ECO:0000313" key="3">
    <source>
        <dbReference type="Proteomes" id="UP001281656"/>
    </source>
</evidence>
<sequence length="196" mass="22062">MKLVCIGDSLTTGYGVFRNECWVQLVSNNLNIEIINKGSNGDTTAGMLSRSYTDVIKNNPSHVIIMGGCNDFMGGRSLNMVTENLSELVKEAIHHNVIPIIGIEPFIDKALAERKWSRAVDYDEINNVISSYRSWIIKFTKDNCINHLDFYHCFDENLKAKNPRELYIDGLHPTALGHKLMADCVTNLLQAMKLSL</sequence>
<dbReference type="EMBL" id="JARUJP010000001">
    <property type="protein sequence ID" value="MDW8799780.1"/>
    <property type="molecule type" value="Genomic_DNA"/>
</dbReference>
<dbReference type="InterPro" id="IPR036514">
    <property type="entry name" value="SGNH_hydro_sf"/>
</dbReference>
<protein>
    <submittedName>
        <fullName evidence="2">GDSL-type esterase/lipase family protein</fullName>
    </submittedName>
</protein>
<name>A0ABU4JNU7_9CLOT</name>
<reference evidence="2 3" key="1">
    <citation type="submission" date="2023-04" db="EMBL/GenBank/DDBJ databases">
        <title>Clostridium tannerae sp. nov., isolated from the fecal material of an alpaca.</title>
        <authorList>
            <person name="Miller S."/>
            <person name="Hendry M."/>
            <person name="King J."/>
            <person name="Sankaranarayanan K."/>
            <person name="Lawson P.A."/>
        </authorList>
    </citation>
    <scope>NUCLEOTIDE SEQUENCE [LARGE SCALE GENOMIC DNA]</scope>
    <source>
        <strain evidence="2 3">A1-XYC3</strain>
    </source>
</reference>
<dbReference type="RefSeq" id="WP_318796467.1">
    <property type="nucleotide sequence ID" value="NZ_JARUJP010000001.1"/>
</dbReference>
<dbReference type="Pfam" id="PF13472">
    <property type="entry name" value="Lipase_GDSL_2"/>
    <property type="match status" value="1"/>
</dbReference>
<dbReference type="Proteomes" id="UP001281656">
    <property type="component" value="Unassembled WGS sequence"/>
</dbReference>